<comment type="similarity">
    <text evidence="1">Belongs to the GSP E family.</text>
</comment>
<dbReference type="PROSITE" id="PS00662">
    <property type="entry name" value="T2SP_E"/>
    <property type="match status" value="1"/>
</dbReference>
<evidence type="ECO:0000313" key="5">
    <source>
        <dbReference type="EMBL" id="OGM21101.1"/>
    </source>
</evidence>
<dbReference type="Proteomes" id="UP000178750">
    <property type="component" value="Unassembled WGS sequence"/>
</dbReference>
<comment type="caution">
    <text evidence="5">The sequence shown here is derived from an EMBL/GenBank/DDBJ whole genome shotgun (WGS) entry which is preliminary data.</text>
</comment>
<proteinExistence type="inferred from homology"/>
<dbReference type="SMART" id="SM00382">
    <property type="entry name" value="AAA"/>
    <property type="match status" value="1"/>
</dbReference>
<dbReference type="Pfam" id="PF00437">
    <property type="entry name" value="T2SSE"/>
    <property type="match status" value="1"/>
</dbReference>
<protein>
    <recommendedName>
        <fullName evidence="4">Bacterial type II secretion system protein E domain-containing protein</fullName>
    </recommendedName>
</protein>
<reference evidence="5 6" key="1">
    <citation type="journal article" date="2016" name="Nat. Commun.">
        <title>Thousands of microbial genomes shed light on interconnected biogeochemical processes in an aquifer system.</title>
        <authorList>
            <person name="Anantharaman K."/>
            <person name="Brown C.T."/>
            <person name="Hug L.A."/>
            <person name="Sharon I."/>
            <person name="Castelle C.J."/>
            <person name="Probst A.J."/>
            <person name="Thomas B.C."/>
            <person name="Singh A."/>
            <person name="Wilkins M.J."/>
            <person name="Karaoz U."/>
            <person name="Brodie E.L."/>
            <person name="Williams K.H."/>
            <person name="Hubbard S.S."/>
            <person name="Banfield J.F."/>
        </authorList>
    </citation>
    <scope>NUCLEOTIDE SEQUENCE [LARGE SCALE GENOMIC DNA]</scope>
</reference>
<dbReference type="InterPro" id="IPR003593">
    <property type="entry name" value="AAA+_ATPase"/>
</dbReference>
<dbReference type="PANTHER" id="PTHR30258">
    <property type="entry name" value="TYPE II SECRETION SYSTEM PROTEIN GSPE-RELATED"/>
    <property type="match status" value="1"/>
</dbReference>
<dbReference type="SUPFAM" id="SSF52540">
    <property type="entry name" value="P-loop containing nucleoside triphosphate hydrolases"/>
    <property type="match status" value="1"/>
</dbReference>
<gene>
    <name evidence="5" type="ORF">A2863_03070</name>
</gene>
<evidence type="ECO:0000313" key="6">
    <source>
        <dbReference type="Proteomes" id="UP000178750"/>
    </source>
</evidence>
<name>A0A1F7Y1D1_9BACT</name>
<feature type="domain" description="Bacterial type II secretion system protein E" evidence="4">
    <location>
        <begin position="229"/>
        <end position="243"/>
    </location>
</feature>
<organism evidence="5 6">
    <name type="scientific">Candidatus Woesebacteria bacterium RIFCSPHIGHO2_01_FULL_38_9b</name>
    <dbReference type="NCBI Taxonomy" id="1802493"/>
    <lineage>
        <taxon>Bacteria</taxon>
        <taxon>Candidatus Woeseibacteriota</taxon>
    </lineage>
</organism>
<evidence type="ECO:0000256" key="1">
    <source>
        <dbReference type="ARBA" id="ARBA00006611"/>
    </source>
</evidence>
<dbReference type="InterPro" id="IPR027417">
    <property type="entry name" value="P-loop_NTPase"/>
</dbReference>
<dbReference type="InterPro" id="IPR001482">
    <property type="entry name" value="T2SS/T4SS_dom"/>
</dbReference>
<dbReference type="GO" id="GO:0005524">
    <property type="term" value="F:ATP binding"/>
    <property type="evidence" value="ECO:0007669"/>
    <property type="project" value="UniProtKB-KW"/>
</dbReference>
<dbReference type="Gene3D" id="3.40.50.300">
    <property type="entry name" value="P-loop containing nucleotide triphosphate hydrolases"/>
    <property type="match status" value="1"/>
</dbReference>
<evidence type="ECO:0000256" key="2">
    <source>
        <dbReference type="ARBA" id="ARBA00022741"/>
    </source>
</evidence>
<dbReference type="GO" id="GO:0005886">
    <property type="term" value="C:plasma membrane"/>
    <property type="evidence" value="ECO:0007669"/>
    <property type="project" value="TreeGrafter"/>
</dbReference>
<keyword evidence="2" id="KW-0547">Nucleotide-binding</keyword>
<dbReference type="CDD" id="cd01129">
    <property type="entry name" value="PulE-GspE-like"/>
    <property type="match status" value="1"/>
</dbReference>
<evidence type="ECO:0000259" key="4">
    <source>
        <dbReference type="PROSITE" id="PS00662"/>
    </source>
</evidence>
<dbReference type="GO" id="GO:0016887">
    <property type="term" value="F:ATP hydrolysis activity"/>
    <property type="evidence" value="ECO:0007669"/>
    <property type="project" value="TreeGrafter"/>
</dbReference>
<accession>A0A1F7Y1D1</accession>
<sequence>MDEPSNTSTQQVRTPNLEPFFNVGIPDPVKFIDVVVREAITLGASDIFFEPEKDELRVRVRIDGVLHELGHIGLEAYGQISSRIKVLASLDPTEKRKIQEGQISIDHEGASVNLRVEIVQTVNGELIVIRIHEKKTIIMQLAQLGFSKQAYDAFMKILKQKSGLVLVCGPTGCGKTTTLYSTIVKLNENRVFNVMTIEDPVEFLLEGANQMQVQKDISFTFAQGLKTILRLSPDIVLVGEIRDKETAEIAVESGLTGQLVLSTLHAEDAVGALFRILDLEIETYLLNSSLAGIVAQRLVRRICPSCKVSYAVSAEEAELFKKIVGRPPKALVKGQGCGECGFLGFKGRMGIFEVLQITPKVRGMLRDRANETELRDNLTKEGYTTLLKDGLEKAEAGFTTVSEVLRNSLRLA</sequence>
<dbReference type="EMBL" id="MGGF01000047">
    <property type="protein sequence ID" value="OGM21101.1"/>
    <property type="molecule type" value="Genomic_DNA"/>
</dbReference>
<dbReference type="AlphaFoldDB" id="A0A1F7Y1D1"/>
<dbReference type="Gene3D" id="3.30.450.90">
    <property type="match status" value="1"/>
</dbReference>
<dbReference type="PANTHER" id="PTHR30258:SF2">
    <property type="entry name" value="COMG OPERON PROTEIN 1"/>
    <property type="match status" value="1"/>
</dbReference>
<keyword evidence="3" id="KW-0067">ATP-binding</keyword>
<evidence type="ECO:0000256" key="3">
    <source>
        <dbReference type="ARBA" id="ARBA00022840"/>
    </source>
</evidence>